<sequence length="79" mass="8674">MAHLTQIHDRGVAGFVRGPEIAQSHVEAGVVRMPKALVPEIGQSEFNPEMLGSHVRQFHTELFRGMRIVTASALVRVAT</sequence>
<organism evidence="1">
    <name type="scientific">Boseongicola sp. SB0664_bin_43</name>
    <dbReference type="NCBI Taxonomy" id="2604844"/>
    <lineage>
        <taxon>Bacteria</taxon>
        <taxon>Pseudomonadati</taxon>
        <taxon>Pseudomonadota</taxon>
        <taxon>Alphaproteobacteria</taxon>
        <taxon>Rhodobacterales</taxon>
        <taxon>Paracoccaceae</taxon>
        <taxon>Boseongicola</taxon>
    </lineage>
</organism>
<name>A0A6B0XZE1_9RHOB</name>
<dbReference type="EMBL" id="VXRY01000135">
    <property type="protein sequence ID" value="MXY33147.1"/>
    <property type="molecule type" value="Genomic_DNA"/>
</dbReference>
<proteinExistence type="predicted"/>
<accession>A0A6B0XZE1</accession>
<comment type="caution">
    <text evidence="1">The sequence shown here is derived from an EMBL/GenBank/DDBJ whole genome shotgun (WGS) entry which is preliminary data.</text>
</comment>
<protein>
    <submittedName>
        <fullName evidence="1">Uncharacterized protein</fullName>
    </submittedName>
</protein>
<gene>
    <name evidence="1" type="ORF">F4Y60_03470</name>
</gene>
<dbReference type="AlphaFoldDB" id="A0A6B0XZE1"/>
<evidence type="ECO:0000313" key="1">
    <source>
        <dbReference type="EMBL" id="MXY33147.1"/>
    </source>
</evidence>
<reference evidence="1" key="1">
    <citation type="submission" date="2019-09" db="EMBL/GenBank/DDBJ databases">
        <title>Characterisation of the sponge microbiome using genome-centric metagenomics.</title>
        <authorList>
            <person name="Engelberts J.P."/>
            <person name="Robbins S.J."/>
            <person name="De Goeij J.M."/>
            <person name="Aranda M."/>
            <person name="Bell S.C."/>
            <person name="Webster N.S."/>
        </authorList>
    </citation>
    <scope>NUCLEOTIDE SEQUENCE</scope>
    <source>
        <strain evidence="1">SB0664_bin_43</strain>
    </source>
</reference>